<keyword evidence="6" id="KW-1185">Reference proteome</keyword>
<accession>A0ABT5F4C4</accession>
<organism evidence="5 6">
    <name type="scientific">Polyangium mundeleinium</name>
    <dbReference type="NCBI Taxonomy" id="2995306"/>
    <lineage>
        <taxon>Bacteria</taxon>
        <taxon>Pseudomonadati</taxon>
        <taxon>Myxococcota</taxon>
        <taxon>Polyangia</taxon>
        <taxon>Polyangiales</taxon>
        <taxon>Polyangiaceae</taxon>
        <taxon>Polyangium</taxon>
    </lineage>
</organism>
<dbReference type="Gene3D" id="1.10.405.10">
    <property type="entry name" value="Guanine Nucleotide Dissociation Inhibitor, domain 1"/>
    <property type="match status" value="1"/>
</dbReference>
<comment type="caution">
    <text evidence="5">The sequence shown here is derived from an EMBL/GenBank/DDBJ whole genome shotgun (WGS) entry which is preliminary data.</text>
</comment>
<evidence type="ECO:0000256" key="1">
    <source>
        <dbReference type="ARBA" id="ARBA00001974"/>
    </source>
</evidence>
<comment type="cofactor">
    <cofactor evidence="1">
        <name>FAD</name>
        <dbReference type="ChEBI" id="CHEBI:57692"/>
    </cofactor>
</comment>
<comment type="similarity">
    <text evidence="2">Belongs to the flavin monoamine oxidase family.</text>
</comment>
<sequence>MKLRPPLTRRALLRGAAGIGGSLLFGCGRGGCARSGPLEKRTADIVVIGAGLSGLVAARELLKAGVGSVVVLEARNRVGGLTISQEVSQGVMVDGGGAWVSPKHTRILALAEELGVGTVDAAESEGNPVFLFESVRVAGTGRLFTRAEARELRQLRDKLEAMAAELPAGAPWDAPRAAEYDRVSMFNWLSDNSSTVWGRRDIELAIDWTFGCQPHDISLLRFVAAVKSVGGLERLMAISDSQDVSLSGGSQMLSVKMAEMLGDRVLLGSPVTRIVDHPTGPVRVETERLAIECGRVIVAMMPADARRIDFEPKLPELKAGLIKNWKGSPDYKAHIVYKTPFWRNSRLNGTAVGDGVVVDFIFDSTPASGTPGVLVAFGAGEELPATAEGRKEVVTQSLVSFFGEEALDAIHFVEMDWLGEDWSTGCASPLGPGVLSKYGPALRQPVGRIHWGGSDTSAEFDGFMEGAVRAGERVASEVAVILRENGVIPAPAKSG</sequence>
<dbReference type="PROSITE" id="PS51318">
    <property type="entry name" value="TAT"/>
    <property type="match status" value="1"/>
</dbReference>
<dbReference type="PANTHER" id="PTHR43563:SF1">
    <property type="entry name" value="AMINE OXIDASE [FLAVIN-CONTAINING] B"/>
    <property type="match status" value="1"/>
</dbReference>
<evidence type="ECO:0000256" key="2">
    <source>
        <dbReference type="ARBA" id="ARBA00005995"/>
    </source>
</evidence>
<dbReference type="RefSeq" id="WP_271926655.1">
    <property type="nucleotide sequence ID" value="NZ_JAQNDO010000001.1"/>
</dbReference>
<dbReference type="InterPro" id="IPR006311">
    <property type="entry name" value="TAT_signal"/>
</dbReference>
<dbReference type="Gene3D" id="3.90.660.10">
    <property type="match status" value="1"/>
</dbReference>
<dbReference type="SUPFAM" id="SSF51905">
    <property type="entry name" value="FAD/NAD(P)-binding domain"/>
    <property type="match status" value="1"/>
</dbReference>
<evidence type="ECO:0000259" key="4">
    <source>
        <dbReference type="Pfam" id="PF01593"/>
    </source>
</evidence>
<dbReference type="Gene3D" id="3.50.50.60">
    <property type="entry name" value="FAD/NAD(P)-binding domain"/>
    <property type="match status" value="1"/>
</dbReference>
<name>A0ABT5F4C4_9BACT</name>
<dbReference type="PRINTS" id="PR00757">
    <property type="entry name" value="AMINEOXDASEF"/>
</dbReference>
<keyword evidence="3" id="KW-0560">Oxidoreductase</keyword>
<feature type="domain" description="Amine oxidase" evidence="4">
    <location>
        <begin position="52"/>
        <end position="478"/>
    </location>
</feature>
<dbReference type="PROSITE" id="PS51257">
    <property type="entry name" value="PROKAR_LIPOPROTEIN"/>
    <property type="match status" value="1"/>
</dbReference>
<dbReference type="InterPro" id="IPR050703">
    <property type="entry name" value="Flavin_MAO"/>
</dbReference>
<proteinExistence type="inferred from homology"/>
<dbReference type="Proteomes" id="UP001221411">
    <property type="component" value="Unassembled WGS sequence"/>
</dbReference>
<dbReference type="InterPro" id="IPR036188">
    <property type="entry name" value="FAD/NAD-bd_sf"/>
</dbReference>
<evidence type="ECO:0000256" key="3">
    <source>
        <dbReference type="ARBA" id="ARBA00023002"/>
    </source>
</evidence>
<evidence type="ECO:0000313" key="5">
    <source>
        <dbReference type="EMBL" id="MDC0747926.1"/>
    </source>
</evidence>
<dbReference type="Pfam" id="PF01593">
    <property type="entry name" value="Amino_oxidase"/>
    <property type="match status" value="1"/>
</dbReference>
<dbReference type="InterPro" id="IPR002937">
    <property type="entry name" value="Amino_oxidase"/>
</dbReference>
<dbReference type="SUPFAM" id="SSF54373">
    <property type="entry name" value="FAD-linked reductases, C-terminal domain"/>
    <property type="match status" value="1"/>
</dbReference>
<reference evidence="5 6" key="1">
    <citation type="submission" date="2022-11" db="EMBL/GenBank/DDBJ databases">
        <title>Minimal conservation of predation-associated metabolite biosynthetic gene clusters underscores biosynthetic potential of Myxococcota including descriptions for ten novel species: Archangium lansinium sp. nov., Myxococcus landrumus sp. nov., Nannocystis bai.</title>
        <authorList>
            <person name="Ahearne A."/>
            <person name="Stevens C."/>
            <person name="Dowd S."/>
        </authorList>
    </citation>
    <scope>NUCLEOTIDE SEQUENCE [LARGE SCALE GENOMIC DNA]</scope>
    <source>
        <strain evidence="5 6">RJM3</strain>
    </source>
</reference>
<dbReference type="PANTHER" id="PTHR43563">
    <property type="entry name" value="AMINE OXIDASE"/>
    <property type="match status" value="1"/>
</dbReference>
<protein>
    <submittedName>
        <fullName evidence="5">FAD-dependent oxidoreductase</fullName>
    </submittedName>
</protein>
<dbReference type="EMBL" id="JAQNDO010000001">
    <property type="protein sequence ID" value="MDC0747926.1"/>
    <property type="molecule type" value="Genomic_DNA"/>
</dbReference>
<evidence type="ECO:0000313" key="6">
    <source>
        <dbReference type="Proteomes" id="UP001221411"/>
    </source>
</evidence>
<dbReference type="InterPro" id="IPR001613">
    <property type="entry name" value="Flavin_amine_oxidase"/>
</dbReference>
<gene>
    <name evidence="5" type="ORF">POL67_41735</name>
</gene>